<protein>
    <submittedName>
        <fullName evidence="1">Glutamate synthase [NADPH] putative GlxC chain</fullName>
        <ecNumber evidence="1">1.4.1.13</ecNumber>
    </submittedName>
</protein>
<keyword evidence="1" id="KW-0560">Oxidoreductase</keyword>
<dbReference type="EMBL" id="CADCVH010000084">
    <property type="protein sequence ID" value="CAA9462893.1"/>
    <property type="molecule type" value="Genomic_DNA"/>
</dbReference>
<dbReference type="GO" id="GO:0004355">
    <property type="term" value="F:glutamate synthase (NADPH) activity"/>
    <property type="evidence" value="ECO:0007669"/>
    <property type="project" value="UniProtKB-EC"/>
</dbReference>
<dbReference type="InterPro" id="IPR012061">
    <property type="entry name" value="Glu_synth_lsu_3"/>
</dbReference>
<dbReference type="AlphaFoldDB" id="A0A6J4R6G2"/>
<dbReference type="InterPro" id="IPR036485">
    <property type="entry name" value="Glu_synth_asu_C_sf"/>
</dbReference>
<organism evidence="1">
    <name type="scientific">uncultured Rubrobacteraceae bacterium</name>
    <dbReference type="NCBI Taxonomy" id="349277"/>
    <lineage>
        <taxon>Bacteria</taxon>
        <taxon>Bacillati</taxon>
        <taxon>Actinomycetota</taxon>
        <taxon>Rubrobacteria</taxon>
        <taxon>Rubrobacterales</taxon>
        <taxon>Rubrobacteraceae</taxon>
        <taxon>environmental samples</taxon>
    </lineage>
</organism>
<dbReference type="EC" id="1.4.1.13" evidence="1"/>
<proteinExistence type="predicted"/>
<dbReference type="SUPFAM" id="SSF69336">
    <property type="entry name" value="Alpha subunit of glutamate synthase, C-terminal domain"/>
    <property type="match status" value="1"/>
</dbReference>
<name>A0A6J4R6G2_9ACTN</name>
<dbReference type="PIRSF" id="PIRSF006519">
    <property type="entry name" value="GOGAT_dom3"/>
    <property type="match status" value="1"/>
</dbReference>
<dbReference type="PANTHER" id="PTHR39673:SF5">
    <property type="entry name" value="TUNGSTEN-CONTAINING FORMYLMETHANOFURAN DEHYDROGENASE 2 SUBUNIT C"/>
    <property type="match status" value="1"/>
</dbReference>
<dbReference type="CDD" id="cd00504">
    <property type="entry name" value="GXGXG"/>
    <property type="match status" value="1"/>
</dbReference>
<gene>
    <name evidence="1" type="ORF">AVDCRST_MAG02-2658</name>
</gene>
<reference evidence="1" key="1">
    <citation type="submission" date="2020-02" db="EMBL/GenBank/DDBJ databases">
        <authorList>
            <person name="Meier V. D."/>
        </authorList>
    </citation>
    <scope>NUCLEOTIDE SEQUENCE</scope>
    <source>
        <strain evidence="1">AVDCRST_MAG02</strain>
    </source>
</reference>
<dbReference type="Gene3D" id="2.160.20.60">
    <property type="entry name" value="Glutamate synthase, alpha subunit, C-terminal domain"/>
    <property type="match status" value="1"/>
</dbReference>
<sequence length="236" mass="25356">MEQEVRSRKALEWDLGESPVRELNNYLHHGLAEDGVEEVRVLKPDGAHHIAVGLDAPVKVEVMGNAGYYVGGMNKRAEITVHGSAGWSVAENIMSGVVRIEGYVSECAGASGHGGLVVIEKDASSRCGISMKGNDIVVGGDVGHFSAFMAQKGHLVVCGDAGDGLGDSLYEAVIYVRGRIKSLGADAQEEPMTEEDHATLADLLGRAGFDHDPGEFKRVASARKLYHWNSEHDQEY</sequence>
<evidence type="ECO:0000313" key="1">
    <source>
        <dbReference type="EMBL" id="CAA9462893.1"/>
    </source>
</evidence>
<dbReference type="PANTHER" id="PTHR39673">
    <property type="entry name" value="TUNGSTEN FORMYLMETHANOFURAN DEHYDROGENASE, SUBUNIT C (FWDC)"/>
    <property type="match status" value="1"/>
</dbReference>
<accession>A0A6J4R6G2</accession>